<evidence type="ECO:0000313" key="2">
    <source>
        <dbReference type="EMBL" id="SVC02002.1"/>
    </source>
</evidence>
<dbReference type="Gene3D" id="3.40.250.10">
    <property type="entry name" value="Rhodanese-like domain"/>
    <property type="match status" value="1"/>
</dbReference>
<gene>
    <name evidence="2" type="ORF">METZ01_LOCUS254856</name>
</gene>
<evidence type="ECO:0000259" key="1">
    <source>
        <dbReference type="PROSITE" id="PS50206"/>
    </source>
</evidence>
<dbReference type="SUPFAM" id="SSF52821">
    <property type="entry name" value="Rhodanese/Cell cycle control phosphatase"/>
    <property type="match status" value="1"/>
</dbReference>
<dbReference type="AlphaFoldDB" id="A0A382IRZ0"/>
<dbReference type="EMBL" id="UINC01068978">
    <property type="protein sequence ID" value="SVC02002.1"/>
    <property type="molecule type" value="Genomic_DNA"/>
</dbReference>
<protein>
    <recommendedName>
        <fullName evidence="1">Rhodanese domain-containing protein</fullName>
    </recommendedName>
</protein>
<dbReference type="InterPro" id="IPR001763">
    <property type="entry name" value="Rhodanese-like_dom"/>
</dbReference>
<dbReference type="Pfam" id="PF00581">
    <property type="entry name" value="Rhodanese"/>
    <property type="match status" value="1"/>
</dbReference>
<name>A0A382IRZ0_9ZZZZ</name>
<proteinExistence type="predicted"/>
<accession>A0A382IRZ0</accession>
<dbReference type="PROSITE" id="PS50206">
    <property type="entry name" value="RHODANESE_3"/>
    <property type="match status" value="1"/>
</dbReference>
<dbReference type="InterPro" id="IPR036873">
    <property type="entry name" value="Rhodanese-like_dom_sf"/>
</dbReference>
<sequence length="137" mass="15901">MKVRTLTITIFLMISSMSLFAEIVEVNNDKIDKLIKVGVPLVDIRTEREWYETGVIDQSNLLTFFDKYGNSKVEEWITKFEKIAGRKDPVIIICRSGRRSRVVANYLVQKENYLTVYHATNGIKSWIESNNKIVEPE</sequence>
<reference evidence="2" key="1">
    <citation type="submission" date="2018-05" db="EMBL/GenBank/DDBJ databases">
        <authorList>
            <person name="Lanie J.A."/>
            <person name="Ng W.-L."/>
            <person name="Kazmierczak K.M."/>
            <person name="Andrzejewski T.M."/>
            <person name="Davidsen T.M."/>
            <person name="Wayne K.J."/>
            <person name="Tettelin H."/>
            <person name="Glass J.I."/>
            <person name="Rusch D."/>
            <person name="Podicherti R."/>
            <person name="Tsui H.-C.T."/>
            <person name="Winkler M.E."/>
        </authorList>
    </citation>
    <scope>NUCLEOTIDE SEQUENCE</scope>
</reference>
<organism evidence="2">
    <name type="scientific">marine metagenome</name>
    <dbReference type="NCBI Taxonomy" id="408172"/>
    <lineage>
        <taxon>unclassified sequences</taxon>
        <taxon>metagenomes</taxon>
        <taxon>ecological metagenomes</taxon>
    </lineage>
</organism>
<feature type="domain" description="Rhodanese" evidence="1">
    <location>
        <begin position="35"/>
        <end position="135"/>
    </location>
</feature>